<dbReference type="GO" id="GO:0000148">
    <property type="term" value="C:1,3-beta-D-glucan synthase complex"/>
    <property type="evidence" value="ECO:0007669"/>
    <property type="project" value="InterPro"/>
</dbReference>
<keyword evidence="4" id="KW-0328">Glycosyltransferase</keyword>
<comment type="catalytic activity">
    <reaction evidence="10">
        <text>[(1-&gt;3)-beta-D-glucosyl](n) + UDP-alpha-D-glucose = [(1-&gt;3)-beta-D-glucosyl](n+1) + UDP + H(+)</text>
        <dbReference type="Rhea" id="RHEA:21476"/>
        <dbReference type="Rhea" id="RHEA-COMP:11146"/>
        <dbReference type="Rhea" id="RHEA-COMP:14303"/>
        <dbReference type="ChEBI" id="CHEBI:15378"/>
        <dbReference type="ChEBI" id="CHEBI:37671"/>
        <dbReference type="ChEBI" id="CHEBI:58223"/>
        <dbReference type="ChEBI" id="CHEBI:58885"/>
        <dbReference type="EC" id="2.4.1.34"/>
    </reaction>
</comment>
<feature type="region of interest" description="Disordered" evidence="11">
    <location>
        <begin position="42"/>
        <end position="66"/>
    </location>
</feature>
<feature type="transmembrane region" description="Helical" evidence="12">
    <location>
        <begin position="1537"/>
        <end position="1558"/>
    </location>
</feature>
<name>A0A1E4TW37_PACTA</name>
<feature type="transmembrane region" description="Helical" evidence="12">
    <location>
        <begin position="1331"/>
        <end position="1352"/>
    </location>
</feature>
<evidence type="ECO:0000256" key="5">
    <source>
        <dbReference type="ARBA" id="ARBA00022679"/>
    </source>
</evidence>
<evidence type="ECO:0000256" key="9">
    <source>
        <dbReference type="ARBA" id="ARBA00031935"/>
    </source>
</evidence>
<dbReference type="SMART" id="SM01205">
    <property type="entry name" value="FKS1_dom1"/>
    <property type="match status" value="1"/>
</dbReference>
<accession>A0A1E4TW37</accession>
<dbReference type="GO" id="GO:0051278">
    <property type="term" value="P:fungal-type cell wall polysaccharide biosynthetic process"/>
    <property type="evidence" value="ECO:0007669"/>
    <property type="project" value="TreeGrafter"/>
</dbReference>
<dbReference type="GO" id="GO:0005886">
    <property type="term" value="C:plasma membrane"/>
    <property type="evidence" value="ECO:0007669"/>
    <property type="project" value="TreeGrafter"/>
</dbReference>
<dbReference type="PANTHER" id="PTHR12741">
    <property type="entry name" value="LYST-INTERACTING PROTEIN LIP5 DOPAMINE RESPONSIVE PROTEIN DRG-1"/>
    <property type="match status" value="1"/>
</dbReference>
<keyword evidence="7 12" id="KW-1133">Transmembrane helix</keyword>
<dbReference type="GO" id="GO:0003843">
    <property type="term" value="F:1,3-beta-D-glucan synthase activity"/>
    <property type="evidence" value="ECO:0007669"/>
    <property type="project" value="UniProtKB-EC"/>
</dbReference>
<feature type="transmembrane region" description="Helical" evidence="12">
    <location>
        <begin position="525"/>
        <end position="544"/>
    </location>
</feature>
<dbReference type="PANTHER" id="PTHR12741:SF15">
    <property type="entry name" value="1,3-BETA-GLUCAN SYNTHASE COMPONENT FKS3"/>
    <property type="match status" value="1"/>
</dbReference>
<comment type="similarity">
    <text evidence="2">Belongs to the glycosyltransferase 48 family.</text>
</comment>
<feature type="transmembrane region" description="Helical" evidence="12">
    <location>
        <begin position="581"/>
        <end position="602"/>
    </location>
</feature>
<evidence type="ECO:0000256" key="10">
    <source>
        <dbReference type="ARBA" id="ARBA00047777"/>
    </source>
</evidence>
<dbReference type="InterPro" id="IPR026899">
    <property type="entry name" value="FKS1-like_dom1"/>
</dbReference>
<dbReference type="Pfam" id="PF14288">
    <property type="entry name" value="FKS1_dom1"/>
    <property type="match status" value="1"/>
</dbReference>
<feature type="transmembrane region" description="Helical" evidence="12">
    <location>
        <begin position="1448"/>
        <end position="1466"/>
    </location>
</feature>
<dbReference type="InterPro" id="IPR056261">
    <property type="entry name" value="FKS1-like_dom2"/>
</dbReference>
<feature type="transmembrane region" description="Helical" evidence="12">
    <location>
        <begin position="1578"/>
        <end position="1608"/>
    </location>
</feature>
<evidence type="ECO:0000256" key="4">
    <source>
        <dbReference type="ARBA" id="ARBA00022676"/>
    </source>
</evidence>
<feature type="transmembrane region" description="Helical" evidence="12">
    <location>
        <begin position="457"/>
        <end position="480"/>
    </location>
</feature>
<comment type="subcellular location">
    <subcellularLocation>
        <location evidence="1">Membrane</location>
        <topology evidence="1">Multi-pass membrane protein</topology>
    </subcellularLocation>
</comment>
<dbReference type="STRING" id="669874.A0A1E4TW37"/>
<feature type="domain" description="1,3-beta-glucan synthase component FKS1-like" evidence="13">
    <location>
        <begin position="259"/>
        <end position="373"/>
    </location>
</feature>
<feature type="transmembrane region" description="Helical" evidence="12">
    <location>
        <begin position="492"/>
        <end position="513"/>
    </location>
</feature>
<evidence type="ECO:0000313" key="14">
    <source>
        <dbReference type="EMBL" id="ODV95939.1"/>
    </source>
</evidence>
<feature type="transmembrane region" description="Helical" evidence="12">
    <location>
        <begin position="656"/>
        <end position="679"/>
    </location>
</feature>
<gene>
    <name evidence="14" type="ORF">PACTADRAFT_75139</name>
</gene>
<dbReference type="Pfam" id="PF23605">
    <property type="entry name" value="FKS1_dom2"/>
    <property type="match status" value="1"/>
</dbReference>
<protein>
    <recommendedName>
        <fullName evidence="3">1,3-beta-glucan synthase</fullName>
        <ecNumber evidence="3">2.4.1.34</ecNumber>
    </recommendedName>
    <alternativeName>
        <fullName evidence="9">1,3-beta-D-glucan-UDP glucosyltransferase</fullName>
    </alternativeName>
</protein>
<organism evidence="14 15">
    <name type="scientific">Pachysolen tannophilus NRRL Y-2460</name>
    <dbReference type="NCBI Taxonomy" id="669874"/>
    <lineage>
        <taxon>Eukaryota</taxon>
        <taxon>Fungi</taxon>
        <taxon>Dikarya</taxon>
        <taxon>Ascomycota</taxon>
        <taxon>Saccharomycotina</taxon>
        <taxon>Pichiomycetes</taxon>
        <taxon>Pachysolenaceae</taxon>
        <taxon>Pachysolen</taxon>
    </lineage>
</organism>
<evidence type="ECO:0000256" key="7">
    <source>
        <dbReference type="ARBA" id="ARBA00022989"/>
    </source>
</evidence>
<dbReference type="GO" id="GO:0006075">
    <property type="term" value="P:(1-&gt;3)-beta-D-glucan biosynthetic process"/>
    <property type="evidence" value="ECO:0007669"/>
    <property type="project" value="InterPro"/>
</dbReference>
<feature type="transmembrane region" description="Helical" evidence="12">
    <location>
        <begin position="1648"/>
        <end position="1669"/>
    </location>
</feature>
<feature type="transmembrane region" description="Helical" evidence="12">
    <location>
        <begin position="417"/>
        <end position="437"/>
    </location>
</feature>
<dbReference type="Pfam" id="PF02364">
    <property type="entry name" value="Glucan_synthase"/>
    <property type="match status" value="1"/>
</dbReference>
<evidence type="ECO:0000256" key="2">
    <source>
        <dbReference type="ARBA" id="ARBA00009040"/>
    </source>
</evidence>
<dbReference type="EC" id="2.4.1.34" evidence="3"/>
<keyword evidence="15" id="KW-1185">Reference proteome</keyword>
<evidence type="ECO:0000256" key="12">
    <source>
        <dbReference type="SAM" id="Phobius"/>
    </source>
</evidence>
<evidence type="ECO:0000256" key="3">
    <source>
        <dbReference type="ARBA" id="ARBA00012589"/>
    </source>
</evidence>
<evidence type="ECO:0000256" key="8">
    <source>
        <dbReference type="ARBA" id="ARBA00023136"/>
    </source>
</evidence>
<evidence type="ECO:0000256" key="11">
    <source>
        <dbReference type="SAM" id="MobiDB-lite"/>
    </source>
</evidence>
<dbReference type="InterPro" id="IPR003440">
    <property type="entry name" value="Glyco_trans_48_dom"/>
</dbReference>
<evidence type="ECO:0000259" key="13">
    <source>
        <dbReference type="SMART" id="SM01205"/>
    </source>
</evidence>
<feature type="transmembrane region" description="Helical" evidence="12">
    <location>
        <begin position="1775"/>
        <end position="1795"/>
    </location>
</feature>
<evidence type="ECO:0000313" key="15">
    <source>
        <dbReference type="Proteomes" id="UP000094236"/>
    </source>
</evidence>
<feature type="transmembrane region" description="Helical" evidence="12">
    <location>
        <begin position="1713"/>
        <end position="1737"/>
    </location>
</feature>
<feature type="transmembrane region" description="Helical" evidence="12">
    <location>
        <begin position="1615"/>
        <end position="1636"/>
    </location>
</feature>
<proteinExistence type="inferred from homology"/>
<dbReference type="GO" id="GO:0030476">
    <property type="term" value="P:ascospore wall assembly"/>
    <property type="evidence" value="ECO:0007669"/>
    <property type="project" value="EnsemblFungi"/>
</dbReference>
<evidence type="ECO:0000256" key="1">
    <source>
        <dbReference type="ARBA" id="ARBA00004141"/>
    </source>
</evidence>
<feature type="transmembrane region" description="Helical" evidence="12">
    <location>
        <begin position="1681"/>
        <end position="1701"/>
    </location>
</feature>
<evidence type="ECO:0000256" key="6">
    <source>
        <dbReference type="ARBA" id="ARBA00022692"/>
    </source>
</evidence>
<dbReference type="Proteomes" id="UP000094236">
    <property type="component" value="Unassembled WGS sequence"/>
</dbReference>
<dbReference type="OrthoDB" id="1880850at2759"/>
<keyword evidence="5" id="KW-0808">Transferase</keyword>
<keyword evidence="6 12" id="KW-0812">Transmembrane</keyword>
<reference evidence="15" key="1">
    <citation type="submission" date="2016-05" db="EMBL/GenBank/DDBJ databases">
        <title>Comparative genomics of biotechnologically important yeasts.</title>
        <authorList>
            <consortium name="DOE Joint Genome Institute"/>
            <person name="Riley R."/>
            <person name="Haridas S."/>
            <person name="Wolfe K.H."/>
            <person name="Lopes M.R."/>
            <person name="Hittinger C.T."/>
            <person name="Goker M."/>
            <person name="Salamov A."/>
            <person name="Wisecaver J."/>
            <person name="Long T.M."/>
            <person name="Aerts A.L."/>
            <person name="Barry K."/>
            <person name="Choi C."/>
            <person name="Clum A."/>
            <person name="Coughlan A.Y."/>
            <person name="Deshpande S."/>
            <person name="Douglass A.P."/>
            <person name="Hanson S.J."/>
            <person name="Klenk H.-P."/>
            <person name="Labutti K."/>
            <person name="Lapidus A."/>
            <person name="Lindquist E."/>
            <person name="Lipzen A."/>
            <person name="Meier-Kolthoff J.P."/>
            <person name="Ohm R.A."/>
            <person name="Otillar R.P."/>
            <person name="Pangilinan J."/>
            <person name="Peng Y."/>
            <person name="Rokas A."/>
            <person name="Rosa C.A."/>
            <person name="Scheuner C."/>
            <person name="Sibirny A.A."/>
            <person name="Slot J.C."/>
            <person name="Stielow J.B."/>
            <person name="Sun H."/>
            <person name="Kurtzman C.P."/>
            <person name="Blackwell M."/>
            <person name="Grigoriev I.V."/>
            <person name="Jeffries T.W."/>
        </authorList>
    </citation>
    <scope>NUCLEOTIDE SEQUENCE [LARGE SCALE GENOMIC DNA]</scope>
    <source>
        <strain evidence="15">NRRL Y-2460</strain>
    </source>
</reference>
<keyword evidence="8 12" id="KW-0472">Membrane</keyword>
<dbReference type="EMBL" id="KV454013">
    <property type="protein sequence ID" value="ODV95939.1"/>
    <property type="molecule type" value="Genomic_DNA"/>
</dbReference>
<feature type="transmembrane region" description="Helical" evidence="12">
    <location>
        <begin position="1279"/>
        <end position="1298"/>
    </location>
</feature>
<sequence>MNDSAGGDSASFFETYTTYIRGLDGGNNTANANVNGGQFYSGYDEGNPHAHAPGDGTGHYNSRHQSAQGNLYDEVAPESFYQQFYPQQADNYNYNYNNYDNYNNYNYNYDDKYISLSTDDSIQLSKDDIWDIFHILQKRLGFQLDSAKNMYEHFMVQLESRASRMSASDSLLSLHSDYIGGEHSNYRKWYFAAQLDLDDEVGFKNVKKSNIKFKKINKKKSRQAKDGPLKYSLEELDNINSLYAAEFKWKKKMSTFTRTELVYQIALYLLIWGEANQIRFVPECLCFIYKCASDYIFSVPIEEISKQAPLQENDYLDRVITPLYNYIRDQQFEKKNGKYYRLERDHSKIIGYDDVNQLFWYPEGIKRIITINGIKFIDIPKDQRFLQLGDVKWKKVFYKTYYEYRSWFHLATNFSRIWIIHLSVFWIYTCFNSPTIYTPNYIQLLNNPPTPQARWSAIALAGSIASAIYLIAVFAEMMFVPKQWPGREHCRGKVIIGLLAFIINFAPSVYVFWYIPFNVYSKSAYIVSIVQFAIAMITVLIFSFKPLGGLFGSYLEKGKRKYISSQTFTASFPRLRGRSKLLSYSLWISVFAAKFIESYFFLTLSLRDPIRDLSVMVMTRCKGEAFFGNFLCKQQARFTLVLIYLTDLILFFLDTYLWYIICNCIFSVGLSFTLGISILSPWRNVFTRLPQRIKTKMISKMENDTAASMLEFSVSKLWNGIVLNMYQEHLLSRDHAYNLLYKLSDDSGQYDVVVTEPTFFLNQDDSSQTISRYFLPGSEAERRITFFAHSISTPLPDPLPAESMPTFTVLIPHYSEKILLSLKDVIKEDGDSKISLLEYLKELHKNEWSNFVFDTKEMTKMKCATPDLEEKGTKVQVPPLSAFNEGETKKLKERVEDIPYYCIGFKDSNTDLILRTRKWASLRTQTLYRTVSGFMNYMLAIKLMIYVENCDVYEFGDVLSDPTLTWIANKKFQLLVSMQRYNKFTDAEFESVKTLLTEFPDLKIATLEEVPPSKEGEDPTYYSCLLAVKQNEPVSILGEIKPNLETVYRIKLSGNPILGDGKSDNQNHALIFYRGEYIQVIDANQDMYIEECLKIRSVLAEFEELNTALVDPYQPGYLYTEDDPVAIVGAREHIFSEMIGVLGDVAAGKEQTFGTLFARTLAEIGGKLHYGHPDFLNAIFMTTRGGISKAQKGLHLNEDIYAGMNAVCRGGRIKHSDFFQCGKGRDLGFSSILNFTSKIGGGMGEQMLSREYFYLGTQLPLDKFLSFYYAHPGFHINNLFIILSVQLFMMVLLNLGSLTHESVICMYNKDIPFTDLQKPIGCYNLQPVLDWVTRFVLSIFICFFISFAPLLVQELSERGLYKAVSRFFRHLLCWSPIFEVFVCQIYSNSLKSDFTFGGAHYIGTGRGFATKRISFTELYTRYAGTSIYSGSRLFLVLLFATTSMWQPALLWFWVTAASMCLSPFFFNPHQFSFFDYFLDYRNFIRWLSRGNAKHHNLSWITFTRASRSKFTGLKKRALGEEHKQLELVHKASFANSFFTEVIFPLIQAFCAFIGYTFINAQNGVQNPVLINSVARMILLVLIPIALNMIILMVIFPFSCIAGPILNFCCSKTPKILAGFAHGCGVLIHIIMFEVLWMLEGWNFRRSLSAFICAIFFQRVIFQIVKVCFLTRELKEDYASRAWWSGAWVKSGVGSLGLTQPFREAIVKTVEMSLFAADFVLGHCLFFVLTPFVLIPYIDKLHSSMLFWLGPKVQYRRGIQSLANQSRRRRRVLRYCFMYFFMICFFASLIIAPAIGSNYVPVIRDSVNNGFITSLIQPNHQDNNDTGIKAPKTILTTTPEFVRYSTYPF</sequence>